<dbReference type="Proteomes" id="UP000037178">
    <property type="component" value="Unassembled WGS sequence"/>
</dbReference>
<dbReference type="EMBL" id="LFTY01000002">
    <property type="protein sequence ID" value="KMW57166.1"/>
    <property type="molecule type" value="Genomic_DNA"/>
</dbReference>
<evidence type="ECO:0000313" key="1">
    <source>
        <dbReference type="EMBL" id="KMW57166.1"/>
    </source>
</evidence>
<name>A0A0J9E2U2_9RHOB</name>
<accession>A0A0J9E2U2</accession>
<comment type="caution">
    <text evidence="1">The sequence shown here is derived from an EMBL/GenBank/DDBJ whole genome shotgun (WGS) entry which is preliminary data.</text>
</comment>
<sequence>MGNNFGSVTRAFQSQFFCSEFWVSPEMPPQGRFRAASKRGG</sequence>
<proteinExistence type="predicted"/>
<dbReference type="AlphaFoldDB" id="A0A0J9E2U2"/>
<reference evidence="1 2" key="1">
    <citation type="submission" date="2015-06" db="EMBL/GenBank/DDBJ databases">
        <title>Draft genome sequence of an Alphaproteobacteria species associated to the Mediterranean sponge Oscarella lobularis.</title>
        <authorList>
            <person name="Jourda C."/>
            <person name="Santini S."/>
            <person name="Claverie J.-M."/>
        </authorList>
    </citation>
    <scope>NUCLEOTIDE SEQUENCE [LARGE SCALE GENOMIC DNA]</scope>
    <source>
        <strain evidence="1">IGS</strain>
    </source>
</reference>
<protein>
    <submittedName>
        <fullName evidence="1">Uncharacterized protein</fullName>
    </submittedName>
</protein>
<organism evidence="1 2">
    <name type="scientific">Candidatus Rhodobacter oscarellae</name>
    <dbReference type="NCBI Taxonomy" id="1675527"/>
    <lineage>
        <taxon>Bacteria</taxon>
        <taxon>Pseudomonadati</taxon>
        <taxon>Pseudomonadota</taxon>
        <taxon>Alphaproteobacteria</taxon>
        <taxon>Rhodobacterales</taxon>
        <taxon>Rhodobacter group</taxon>
        <taxon>Rhodobacter</taxon>
    </lineage>
</organism>
<evidence type="ECO:0000313" key="2">
    <source>
        <dbReference type="Proteomes" id="UP000037178"/>
    </source>
</evidence>
<keyword evidence="2" id="KW-1185">Reference proteome</keyword>
<gene>
    <name evidence="1" type="ORF">AIOL_002127</name>
</gene>